<evidence type="ECO:0000313" key="2">
    <source>
        <dbReference type="Proteomes" id="UP000194435"/>
    </source>
</evidence>
<dbReference type="AlphaFoldDB" id="A0A9X5FRC6"/>
<dbReference type="Proteomes" id="UP000194435">
    <property type="component" value="Unassembled WGS sequence"/>
</dbReference>
<gene>
    <name evidence="1" type="ORF">BACERE00221_05249</name>
</gene>
<proteinExistence type="predicted"/>
<evidence type="ECO:0000313" key="1">
    <source>
        <dbReference type="EMBL" id="SME51617.1"/>
    </source>
</evidence>
<sequence length="141" mass="17136">MIFFNEIVSLHLEAVKYEFNNAFDTFDRNWLIIKVKLSEGNKVFETMDPFLQTSELQHMKEWFQTLPNPTYTRLDFIEPNLSFEFIGEKEEIFQIIVRLSIELNPSWCKEEEYEFCITITQEDRKNIIRLIEEQQIKFPKR</sequence>
<dbReference type="InterPro" id="IPR056510">
    <property type="entry name" value="WapI"/>
</dbReference>
<dbReference type="RefSeq" id="WP_000575898.1">
    <property type="nucleotide sequence ID" value="NZ_CBCSIA010000004.1"/>
</dbReference>
<comment type="caution">
    <text evidence="1">The sequence shown here is derived from an EMBL/GenBank/DDBJ whole genome shotgun (WGS) entry which is preliminary data.</text>
</comment>
<organism evidence="1 2">
    <name type="scientific">Bacillus paranthracis</name>
    <dbReference type="NCBI Taxonomy" id="2026186"/>
    <lineage>
        <taxon>Bacteria</taxon>
        <taxon>Bacillati</taxon>
        <taxon>Bacillota</taxon>
        <taxon>Bacilli</taxon>
        <taxon>Bacillales</taxon>
        <taxon>Bacillaceae</taxon>
        <taxon>Bacillus</taxon>
        <taxon>Bacillus cereus group</taxon>
    </lineage>
</organism>
<reference evidence="1 2" key="1">
    <citation type="submission" date="2017-04" db="EMBL/GenBank/DDBJ databases">
        <authorList>
            <person name="Criscuolo A."/>
        </authorList>
    </citation>
    <scope>NUCLEOTIDE SEQUENCE [LARGE SCALE GENOMIC DNA]</scope>
    <source>
        <strain evidence="1">16-00221</strain>
    </source>
</reference>
<protein>
    <submittedName>
        <fullName evidence="1">Uncharacterized protein</fullName>
    </submittedName>
</protein>
<dbReference type="EMBL" id="FWZC01000112">
    <property type="protein sequence ID" value="SME51617.1"/>
    <property type="molecule type" value="Genomic_DNA"/>
</dbReference>
<name>A0A9X5FRC6_9BACI</name>
<dbReference type="Pfam" id="PF24716">
    <property type="entry name" value="WapI"/>
    <property type="match status" value="1"/>
</dbReference>
<accession>A0A9X5FRC6</accession>